<dbReference type="PANTHER" id="PTHR11319:SF35">
    <property type="entry name" value="OUTER MEMBRANE PROTEIN PMPC-RELATED"/>
    <property type="match status" value="1"/>
</dbReference>
<gene>
    <name evidence="3" type="ORF">C4520_14670</name>
</gene>
<dbReference type="AlphaFoldDB" id="A0A3A4NJ55"/>
<proteinExistence type="predicted"/>
<dbReference type="InterPro" id="IPR011050">
    <property type="entry name" value="Pectin_lyase_fold/virulence"/>
</dbReference>
<dbReference type="Pfam" id="PF13229">
    <property type="entry name" value="Beta_helix"/>
    <property type="match status" value="1"/>
</dbReference>
<feature type="chain" id="PRO_5017199405" description="Right handed beta helix domain-containing protein" evidence="1">
    <location>
        <begin position="24"/>
        <end position="703"/>
    </location>
</feature>
<dbReference type="SUPFAM" id="SSF51126">
    <property type="entry name" value="Pectin lyase-like"/>
    <property type="match status" value="2"/>
</dbReference>
<name>A0A3A4NJ55_ABYX5</name>
<evidence type="ECO:0000313" key="4">
    <source>
        <dbReference type="Proteomes" id="UP000265882"/>
    </source>
</evidence>
<dbReference type="PANTHER" id="PTHR11319">
    <property type="entry name" value="G PROTEIN-COUPLED RECEPTOR-RELATED"/>
    <property type="match status" value="1"/>
</dbReference>
<comment type="caution">
    <text evidence="3">The sequence shown here is derived from an EMBL/GenBank/DDBJ whole genome shotgun (WGS) entry which is preliminary data.</text>
</comment>
<sequence length="703" mass="75261">MNRKLVTGLLTSILLFLGPKVFADTYYVNQAGGEDFTDIQTALDTVAGGGIHTIIVRDGTYYEWEIDFNGKALTLQSQNGPAACVIDCQNAGRGFIFHSGETDASVVKGFTILNGFASGGYLENLGGGIYCRDSSSPMISDCVISNCSSQAGGGIACYSYSLPIITDCTISDNIAAGGGGIYCYNYCSPTVSGCTITGNTATDERSGGGGILFSSQCSPEITNCTIAGNSATGLYGGGGGIKCSYYGSATISDCTIRGNTASYGGGIDVSYYISPRIKDSIIKDNSAKRGGGLCCSYSGSPSVINCKITDNASDYDGGGIYCSYSGSPRISNCTLRRNTAGYLGNAIYTWFSASPYIKDSIIWDNGSSPYSTHIAVMDAEYPSSLYITYSCVQGGESGVHVSPNCTLHWAEGNISTNPLFVDDGPLGDSYLSQIAAGQSSNSPCLNTGSDDSDDLGMDTYTTRTDHVYDSGVVDMGFHYLVIPDLTHINLSSPRNKFILYSPPTFTWRVDGGTNNAFALELFLGDKKWSTRTSETSWTMPQSWWNKVPIGSLIKWQVRGVDLDHTPLTVVSSDELWSFVRSDTYETWDLSWNETWFCPGMGEIGWSNSINSMEVASSENRFSAAGTDASSYIDKIYALSGEQNGSIISFNFGFYEDIQNPDTFYYRCTGTRSGQIITGTLTAHDPASDCTFVSGDFTVEIGTN</sequence>
<reference evidence="3 4" key="1">
    <citation type="journal article" date="2017" name="ISME J.">
        <title>Energy and carbon metabolisms in a deep terrestrial subsurface fluid microbial community.</title>
        <authorList>
            <person name="Momper L."/>
            <person name="Jungbluth S.P."/>
            <person name="Lee M.D."/>
            <person name="Amend J.P."/>
        </authorList>
    </citation>
    <scope>NUCLEOTIDE SEQUENCE [LARGE SCALE GENOMIC DNA]</scope>
    <source>
        <strain evidence="3">SURF_5</strain>
    </source>
</reference>
<dbReference type="InterPro" id="IPR039448">
    <property type="entry name" value="Beta_helix"/>
</dbReference>
<keyword evidence="1" id="KW-0732">Signal</keyword>
<dbReference type="EMBL" id="QZKU01000103">
    <property type="protein sequence ID" value="RJP18296.1"/>
    <property type="molecule type" value="Genomic_DNA"/>
</dbReference>
<dbReference type="SMART" id="SM00710">
    <property type="entry name" value="PbH1"/>
    <property type="match status" value="8"/>
</dbReference>
<dbReference type="InterPro" id="IPR012334">
    <property type="entry name" value="Pectin_lyas_fold"/>
</dbReference>
<evidence type="ECO:0000313" key="3">
    <source>
        <dbReference type="EMBL" id="RJP18296.1"/>
    </source>
</evidence>
<accession>A0A3A4NJ55</accession>
<feature type="domain" description="Right handed beta helix" evidence="2">
    <location>
        <begin position="180"/>
        <end position="333"/>
    </location>
</feature>
<dbReference type="InterPro" id="IPR006626">
    <property type="entry name" value="PbH1"/>
</dbReference>
<evidence type="ECO:0000259" key="2">
    <source>
        <dbReference type="Pfam" id="PF13229"/>
    </source>
</evidence>
<evidence type="ECO:0000256" key="1">
    <source>
        <dbReference type="SAM" id="SignalP"/>
    </source>
</evidence>
<protein>
    <recommendedName>
        <fullName evidence="2">Right handed beta helix domain-containing protein</fullName>
    </recommendedName>
</protein>
<organism evidence="3 4">
    <name type="scientific">Abyssobacteria bacterium (strain SURF_5)</name>
    <dbReference type="NCBI Taxonomy" id="2093360"/>
    <lineage>
        <taxon>Bacteria</taxon>
        <taxon>Pseudomonadati</taxon>
        <taxon>Candidatus Hydrogenedentota</taxon>
        <taxon>Candidatus Abyssobacteria</taxon>
    </lineage>
</organism>
<dbReference type="Proteomes" id="UP000265882">
    <property type="component" value="Unassembled WGS sequence"/>
</dbReference>
<feature type="signal peptide" evidence="1">
    <location>
        <begin position="1"/>
        <end position="23"/>
    </location>
</feature>
<dbReference type="Gene3D" id="2.160.20.10">
    <property type="entry name" value="Single-stranded right-handed beta-helix, Pectin lyase-like"/>
    <property type="match status" value="2"/>
</dbReference>